<keyword evidence="2" id="KW-1185">Reference proteome</keyword>
<comment type="caution">
    <text evidence="1">The sequence shown here is derived from an EMBL/GenBank/DDBJ whole genome shotgun (WGS) entry which is preliminary data.</text>
</comment>
<dbReference type="EMBL" id="BNCO01000003">
    <property type="protein sequence ID" value="GIL46406.1"/>
    <property type="molecule type" value="Genomic_DNA"/>
</dbReference>
<accession>A0A8J4ARX0</accession>
<organism evidence="1 2">
    <name type="scientific">Volvox africanus</name>
    <dbReference type="NCBI Taxonomy" id="51714"/>
    <lineage>
        <taxon>Eukaryota</taxon>
        <taxon>Viridiplantae</taxon>
        <taxon>Chlorophyta</taxon>
        <taxon>core chlorophytes</taxon>
        <taxon>Chlorophyceae</taxon>
        <taxon>CS clade</taxon>
        <taxon>Chlamydomonadales</taxon>
        <taxon>Volvocaceae</taxon>
        <taxon>Volvox</taxon>
    </lineage>
</organism>
<evidence type="ECO:0000313" key="1">
    <source>
        <dbReference type="EMBL" id="GIL46406.1"/>
    </source>
</evidence>
<proteinExistence type="predicted"/>
<protein>
    <submittedName>
        <fullName evidence="1">Uncharacterized protein</fullName>
    </submittedName>
</protein>
<gene>
    <name evidence="1" type="ORF">Vafri_3407</name>
</gene>
<reference evidence="1" key="1">
    <citation type="journal article" date="2021" name="Proc. Natl. Acad. Sci. U.S.A.">
        <title>Three genomes in the algal genus Volvox reveal the fate of a haploid sex-determining region after a transition to homothallism.</title>
        <authorList>
            <person name="Yamamoto K."/>
            <person name="Hamaji T."/>
            <person name="Kawai-Toyooka H."/>
            <person name="Matsuzaki R."/>
            <person name="Takahashi F."/>
            <person name="Nishimura Y."/>
            <person name="Kawachi M."/>
            <person name="Noguchi H."/>
            <person name="Minakuchi Y."/>
            <person name="Umen J.G."/>
            <person name="Toyoda A."/>
            <person name="Nozaki H."/>
        </authorList>
    </citation>
    <scope>NUCLEOTIDE SEQUENCE</scope>
    <source>
        <strain evidence="1">NIES-3780</strain>
    </source>
</reference>
<sequence>MHVLHPRLVPEIRPPTNCTAEKMVWSLPYCVFPAAPSFSTRYGSTGTCAIQQIEYSTILPYKISWYRVLDNSGHRLCDGIMALALYDAILQFRTTIIQGK</sequence>
<evidence type="ECO:0000313" key="2">
    <source>
        <dbReference type="Proteomes" id="UP000747399"/>
    </source>
</evidence>
<dbReference type="Proteomes" id="UP000747399">
    <property type="component" value="Unassembled WGS sequence"/>
</dbReference>
<dbReference type="AlphaFoldDB" id="A0A8J4ARX0"/>
<name>A0A8J4ARX0_9CHLO</name>